<evidence type="ECO:0000256" key="1">
    <source>
        <dbReference type="SAM" id="MobiDB-lite"/>
    </source>
</evidence>
<sequence length="105" mass="11784">MNGNATSVKNTSPLNETSLGPTIKTSLSLLKLFTTSFITCFRVKSHRLRIKTDNSTDDLELCLLGESQRADGQPSAVHRVSGIRAHHFVVRFNLTKGLHHVDRWR</sequence>
<evidence type="ECO:0000313" key="2">
    <source>
        <dbReference type="EMBL" id="GIX79711.1"/>
    </source>
</evidence>
<organism evidence="2 3">
    <name type="scientific">Caerostris extrusa</name>
    <name type="common">Bark spider</name>
    <name type="synonym">Caerostris bankana</name>
    <dbReference type="NCBI Taxonomy" id="172846"/>
    <lineage>
        <taxon>Eukaryota</taxon>
        <taxon>Metazoa</taxon>
        <taxon>Ecdysozoa</taxon>
        <taxon>Arthropoda</taxon>
        <taxon>Chelicerata</taxon>
        <taxon>Arachnida</taxon>
        <taxon>Araneae</taxon>
        <taxon>Araneomorphae</taxon>
        <taxon>Entelegynae</taxon>
        <taxon>Araneoidea</taxon>
        <taxon>Araneidae</taxon>
        <taxon>Caerostris</taxon>
    </lineage>
</organism>
<protein>
    <submittedName>
        <fullName evidence="2">Uncharacterized protein</fullName>
    </submittedName>
</protein>
<comment type="caution">
    <text evidence="2">The sequence shown here is derived from an EMBL/GenBank/DDBJ whole genome shotgun (WGS) entry which is preliminary data.</text>
</comment>
<dbReference type="EMBL" id="BPLR01020524">
    <property type="protein sequence ID" value="GIX79711.1"/>
    <property type="molecule type" value="Genomic_DNA"/>
</dbReference>
<evidence type="ECO:0000313" key="3">
    <source>
        <dbReference type="Proteomes" id="UP001054945"/>
    </source>
</evidence>
<keyword evidence="3" id="KW-1185">Reference proteome</keyword>
<dbReference type="AlphaFoldDB" id="A0AAV4N5I5"/>
<feature type="region of interest" description="Disordered" evidence="1">
    <location>
        <begin position="1"/>
        <end position="21"/>
    </location>
</feature>
<feature type="compositionally biased region" description="Polar residues" evidence="1">
    <location>
        <begin position="1"/>
        <end position="20"/>
    </location>
</feature>
<gene>
    <name evidence="2" type="ORF">CEXT_65011</name>
</gene>
<name>A0AAV4N5I5_CAEEX</name>
<accession>A0AAV4N5I5</accession>
<proteinExistence type="predicted"/>
<dbReference type="Proteomes" id="UP001054945">
    <property type="component" value="Unassembled WGS sequence"/>
</dbReference>
<reference evidence="2 3" key="1">
    <citation type="submission" date="2021-06" db="EMBL/GenBank/DDBJ databases">
        <title>Caerostris extrusa draft genome.</title>
        <authorList>
            <person name="Kono N."/>
            <person name="Arakawa K."/>
        </authorList>
    </citation>
    <scope>NUCLEOTIDE SEQUENCE [LARGE SCALE GENOMIC DNA]</scope>
</reference>